<protein>
    <submittedName>
        <fullName evidence="2">TIGR04086 family membrane protein</fullName>
    </submittedName>
</protein>
<dbReference type="EMBL" id="JACBNQ010000025">
    <property type="protein sequence ID" value="NYB75654.1"/>
    <property type="molecule type" value="Genomic_DNA"/>
</dbReference>
<proteinExistence type="predicted"/>
<keyword evidence="1" id="KW-1133">Transmembrane helix</keyword>
<keyword evidence="3" id="KW-1185">Reference proteome</keyword>
<evidence type="ECO:0000313" key="3">
    <source>
        <dbReference type="Proteomes" id="UP000611629"/>
    </source>
</evidence>
<comment type="caution">
    <text evidence="2">The sequence shown here is derived from an EMBL/GenBank/DDBJ whole genome shotgun (WGS) entry which is preliminary data.</text>
</comment>
<dbReference type="InterPro" id="IPR023804">
    <property type="entry name" value="DUF3792_TM"/>
</dbReference>
<feature type="transmembrane region" description="Helical" evidence="1">
    <location>
        <begin position="69"/>
        <end position="88"/>
    </location>
</feature>
<evidence type="ECO:0000313" key="2">
    <source>
        <dbReference type="EMBL" id="NYB75654.1"/>
    </source>
</evidence>
<keyword evidence="1" id="KW-0812">Transmembrane</keyword>
<gene>
    <name evidence="2" type="ORF">HZF24_16015</name>
</gene>
<feature type="transmembrane region" description="Helical" evidence="1">
    <location>
        <begin position="36"/>
        <end position="57"/>
    </location>
</feature>
<organism evidence="2 3">
    <name type="scientific">Sedimentibacter hydroxybenzoicus DSM 7310</name>
    <dbReference type="NCBI Taxonomy" id="1123245"/>
    <lineage>
        <taxon>Bacteria</taxon>
        <taxon>Bacillati</taxon>
        <taxon>Bacillota</taxon>
        <taxon>Tissierellia</taxon>
        <taxon>Sedimentibacter</taxon>
    </lineage>
</organism>
<dbReference type="RefSeq" id="WP_179239373.1">
    <property type="nucleotide sequence ID" value="NZ_JACBNQ010000025.1"/>
</dbReference>
<evidence type="ECO:0000256" key="1">
    <source>
        <dbReference type="SAM" id="Phobius"/>
    </source>
</evidence>
<sequence length="121" mass="13895">MNIVKLLKYSLYLLIMILVVFFFITIYMYFFSKQPAAEISYSIAVPLCIFIVSLLYAKSVHERGLIRGIEIWIVYFALVLLMKVIFSYPGEISIVRQLLYLPVAIVGGILGVNTKLKIPKR</sequence>
<feature type="transmembrane region" description="Helical" evidence="1">
    <location>
        <begin position="94"/>
        <end position="112"/>
    </location>
</feature>
<dbReference type="Pfam" id="PF12670">
    <property type="entry name" value="DUF3792"/>
    <property type="match status" value="1"/>
</dbReference>
<reference evidence="2" key="1">
    <citation type="submission" date="2020-07" db="EMBL/GenBank/DDBJ databases">
        <title>Genomic analysis of a strain of Sedimentibacter Hydroxybenzoicus DSM7310.</title>
        <authorList>
            <person name="Ma S."/>
        </authorList>
    </citation>
    <scope>NUCLEOTIDE SEQUENCE</scope>
    <source>
        <strain evidence="2">DSM 7310</strain>
    </source>
</reference>
<dbReference type="Proteomes" id="UP000611629">
    <property type="component" value="Unassembled WGS sequence"/>
</dbReference>
<keyword evidence="1" id="KW-0472">Membrane</keyword>
<name>A0A974GXI8_SEDHY</name>
<accession>A0A974GXI8</accession>
<dbReference type="NCBIfam" id="TIGR04086">
    <property type="entry name" value="TIGR04086_membr"/>
    <property type="match status" value="1"/>
</dbReference>
<feature type="transmembrane region" description="Helical" evidence="1">
    <location>
        <begin position="12"/>
        <end position="30"/>
    </location>
</feature>
<dbReference type="AlphaFoldDB" id="A0A974GXI8"/>